<dbReference type="Proteomes" id="UP000243515">
    <property type="component" value="Unassembled WGS sequence"/>
</dbReference>
<reference evidence="2 3" key="1">
    <citation type="journal article" date="2015" name="Environ. Microbiol.">
        <title>Metagenome sequence of Elaphomyces granulatus from sporocarp tissue reveals Ascomycota ectomycorrhizal fingerprints of genome expansion and a Proteobacteria-rich microbiome.</title>
        <authorList>
            <person name="Quandt C.A."/>
            <person name="Kohler A."/>
            <person name="Hesse C.N."/>
            <person name="Sharpton T.J."/>
            <person name="Martin F."/>
            <person name="Spatafora J.W."/>
        </authorList>
    </citation>
    <scope>NUCLEOTIDE SEQUENCE [LARGE SCALE GENOMIC DNA]</scope>
    <source>
        <strain evidence="2 3">OSC145934</strain>
    </source>
</reference>
<dbReference type="InterPro" id="IPR058353">
    <property type="entry name" value="DUF8040"/>
</dbReference>
<evidence type="ECO:0000259" key="1">
    <source>
        <dbReference type="Pfam" id="PF26138"/>
    </source>
</evidence>
<organism evidence="2 3">
    <name type="scientific">Elaphomyces granulatus</name>
    <dbReference type="NCBI Taxonomy" id="519963"/>
    <lineage>
        <taxon>Eukaryota</taxon>
        <taxon>Fungi</taxon>
        <taxon>Dikarya</taxon>
        <taxon>Ascomycota</taxon>
        <taxon>Pezizomycotina</taxon>
        <taxon>Eurotiomycetes</taxon>
        <taxon>Eurotiomycetidae</taxon>
        <taxon>Eurotiales</taxon>
        <taxon>Elaphomycetaceae</taxon>
        <taxon>Elaphomyces</taxon>
    </lineage>
</organism>
<protein>
    <recommendedName>
        <fullName evidence="1">DUF8040 domain-containing protein</fullName>
    </recommendedName>
</protein>
<dbReference type="EMBL" id="NPHW01002975">
    <property type="protein sequence ID" value="OXV10352.1"/>
    <property type="molecule type" value="Genomic_DNA"/>
</dbReference>
<comment type="caution">
    <text evidence="2">The sequence shown here is derived from an EMBL/GenBank/DDBJ whole genome shotgun (WGS) entry which is preliminary data.</text>
</comment>
<dbReference type="OrthoDB" id="5421058at2759"/>
<keyword evidence="3" id="KW-1185">Reference proteome</keyword>
<sequence>MAQLLEGHEQRIKDMTRFPQEAFLDLLNWLKGHTDLDDSNLVSAEEKLFMFLYIVAHGTKFRVIAELFQHSMDTGFLRDP</sequence>
<feature type="domain" description="DUF8040" evidence="1">
    <location>
        <begin position="2"/>
        <end position="74"/>
    </location>
</feature>
<proteinExistence type="predicted"/>
<dbReference type="AlphaFoldDB" id="A0A232M1X8"/>
<gene>
    <name evidence="2" type="ORF">Egran_01887</name>
</gene>
<evidence type="ECO:0000313" key="3">
    <source>
        <dbReference type="Proteomes" id="UP000243515"/>
    </source>
</evidence>
<evidence type="ECO:0000313" key="2">
    <source>
        <dbReference type="EMBL" id="OXV10352.1"/>
    </source>
</evidence>
<dbReference type="Pfam" id="PF26138">
    <property type="entry name" value="DUF8040"/>
    <property type="match status" value="1"/>
</dbReference>
<accession>A0A232M1X8</accession>
<name>A0A232M1X8_9EURO</name>